<evidence type="ECO:0000259" key="2">
    <source>
        <dbReference type="Pfam" id="PF04073"/>
    </source>
</evidence>
<dbReference type="Proteomes" id="UP000515819">
    <property type="component" value="Chromosome"/>
</dbReference>
<evidence type="ECO:0000313" key="3">
    <source>
        <dbReference type="EMBL" id="QNL98979.1"/>
    </source>
</evidence>
<protein>
    <submittedName>
        <fullName evidence="3">Prolyl-tRNA synthetase associated domain-containing protein</fullName>
    </submittedName>
</protein>
<dbReference type="InterPro" id="IPR007214">
    <property type="entry name" value="YbaK/aa-tRNA-synth-assoc-dom"/>
</dbReference>
<evidence type="ECO:0000256" key="1">
    <source>
        <dbReference type="ARBA" id="ARBA00010201"/>
    </source>
</evidence>
<proteinExistence type="inferred from homology"/>
<accession>A0A7G9FK98</accession>
<dbReference type="PANTHER" id="PTHR31423:SF3">
    <property type="entry name" value="PROLYL-TRNA SYNTHETASE ASSOCIATED DOMAIN-CONTAINING PROTEIN 1-RELATED"/>
    <property type="match status" value="1"/>
</dbReference>
<name>A0A7G9FK98_9FIRM</name>
<dbReference type="AlphaFoldDB" id="A0A7G9FK98"/>
<dbReference type="Gene3D" id="3.90.960.10">
    <property type="entry name" value="YbaK/aminoacyl-tRNA synthetase-associated domain"/>
    <property type="match status" value="1"/>
</dbReference>
<reference evidence="3 4" key="1">
    <citation type="submission" date="2020-08" db="EMBL/GenBank/DDBJ databases">
        <authorList>
            <person name="Liu C."/>
            <person name="Sun Q."/>
        </authorList>
    </citation>
    <scope>NUCLEOTIDE SEQUENCE [LARGE SCALE GENOMIC DNA]</scope>
    <source>
        <strain evidence="3 4">NSJ-4</strain>
    </source>
</reference>
<dbReference type="InterPro" id="IPR036754">
    <property type="entry name" value="YbaK/aa-tRNA-synt-asso_dom_sf"/>
</dbReference>
<dbReference type="InterPro" id="IPR040285">
    <property type="entry name" value="ProX/PRXD1"/>
</dbReference>
<dbReference type="EMBL" id="CP060632">
    <property type="protein sequence ID" value="QNL98979.1"/>
    <property type="molecule type" value="Genomic_DNA"/>
</dbReference>
<gene>
    <name evidence="3" type="ORF">H9Q76_09515</name>
</gene>
<organism evidence="3 4">
    <name type="scientific">Wujia chipingensis</name>
    <dbReference type="NCBI Taxonomy" id="2763670"/>
    <lineage>
        <taxon>Bacteria</taxon>
        <taxon>Bacillati</taxon>
        <taxon>Bacillota</taxon>
        <taxon>Clostridia</taxon>
        <taxon>Lachnospirales</taxon>
        <taxon>Lachnospiraceae</taxon>
        <taxon>Wujia</taxon>
    </lineage>
</organism>
<dbReference type="PANTHER" id="PTHR31423">
    <property type="entry name" value="YBAK DOMAIN-CONTAINING PROTEIN"/>
    <property type="match status" value="1"/>
</dbReference>
<dbReference type="GO" id="GO:0002161">
    <property type="term" value="F:aminoacyl-tRNA deacylase activity"/>
    <property type="evidence" value="ECO:0007669"/>
    <property type="project" value="InterPro"/>
</dbReference>
<dbReference type="GO" id="GO:0004812">
    <property type="term" value="F:aminoacyl-tRNA ligase activity"/>
    <property type="evidence" value="ECO:0007669"/>
    <property type="project" value="UniProtKB-KW"/>
</dbReference>
<dbReference type="CDD" id="cd04335">
    <property type="entry name" value="PrdX_deacylase"/>
    <property type="match status" value="1"/>
</dbReference>
<sequence length="185" mass="21320">MTRQSGRPADESGRLEKEIRTYDFLDANHVWYERIDHEAAMTMEVCEEIDKALEATICKNLFLCNRQETNFYLLMLPGHKKFKTKDISKQLGVARLSFAKDAYMEEYLDITPGSVSVLGLINDTENHVQLLMDKDLVQDEYVGCHPCINTSSLRLKMDDLLHVLLPAMHHEPIFVTVEDEESRIS</sequence>
<evidence type="ECO:0000313" key="4">
    <source>
        <dbReference type="Proteomes" id="UP000515819"/>
    </source>
</evidence>
<dbReference type="KEGG" id="wcp:H9Q76_09515"/>
<keyword evidence="3" id="KW-0436">Ligase</keyword>
<dbReference type="SUPFAM" id="SSF55826">
    <property type="entry name" value="YbaK/ProRS associated domain"/>
    <property type="match status" value="1"/>
</dbReference>
<dbReference type="RefSeq" id="WP_249321011.1">
    <property type="nucleotide sequence ID" value="NZ_CP060632.1"/>
</dbReference>
<keyword evidence="4" id="KW-1185">Reference proteome</keyword>
<feature type="domain" description="YbaK/aminoacyl-tRNA synthetase-associated" evidence="2">
    <location>
        <begin position="37"/>
        <end position="161"/>
    </location>
</feature>
<dbReference type="Pfam" id="PF04073">
    <property type="entry name" value="tRNA_edit"/>
    <property type="match status" value="1"/>
</dbReference>
<comment type="similarity">
    <text evidence="1">Belongs to the PRORSD1 family.</text>
</comment>
<keyword evidence="3" id="KW-0030">Aminoacyl-tRNA synthetase</keyword>